<protein>
    <recommendedName>
        <fullName evidence="3">VWFA domain-containing protein</fullName>
    </recommendedName>
</protein>
<proteinExistence type="predicted"/>
<dbReference type="CDD" id="cd00198">
    <property type="entry name" value="vWFA"/>
    <property type="match status" value="1"/>
</dbReference>
<dbReference type="PROSITE" id="PS50234">
    <property type="entry name" value="VWFA"/>
    <property type="match status" value="1"/>
</dbReference>
<accession>E9H9B6</accession>
<dbReference type="Pfam" id="PF00092">
    <property type="entry name" value="VWA"/>
    <property type="match status" value="1"/>
</dbReference>
<dbReference type="AlphaFoldDB" id="E9H9B6"/>
<dbReference type="GO" id="GO:0032991">
    <property type="term" value="C:protein-containing complex"/>
    <property type="evidence" value="ECO:0007669"/>
    <property type="project" value="UniProtKB-ARBA"/>
</dbReference>
<dbReference type="HOGENOM" id="CLU_005812_0_0_1"/>
<dbReference type="SUPFAM" id="SSF53300">
    <property type="entry name" value="vWA-like"/>
    <property type="match status" value="1"/>
</dbReference>
<reference evidence="4 5" key="1">
    <citation type="journal article" date="2011" name="Science">
        <title>The ecoresponsive genome of Daphnia pulex.</title>
        <authorList>
            <person name="Colbourne J.K."/>
            <person name="Pfrender M.E."/>
            <person name="Gilbert D."/>
            <person name="Thomas W.K."/>
            <person name="Tucker A."/>
            <person name="Oakley T.H."/>
            <person name="Tokishita S."/>
            <person name="Aerts A."/>
            <person name="Arnold G.J."/>
            <person name="Basu M.K."/>
            <person name="Bauer D.J."/>
            <person name="Caceres C.E."/>
            <person name="Carmel L."/>
            <person name="Casola C."/>
            <person name="Choi J.H."/>
            <person name="Detter J.C."/>
            <person name="Dong Q."/>
            <person name="Dusheyko S."/>
            <person name="Eads B.D."/>
            <person name="Frohlich T."/>
            <person name="Geiler-Samerotte K.A."/>
            <person name="Gerlach D."/>
            <person name="Hatcher P."/>
            <person name="Jogdeo S."/>
            <person name="Krijgsveld J."/>
            <person name="Kriventseva E.V."/>
            <person name="Kultz D."/>
            <person name="Laforsch C."/>
            <person name="Lindquist E."/>
            <person name="Lopez J."/>
            <person name="Manak J.R."/>
            <person name="Muller J."/>
            <person name="Pangilinan J."/>
            <person name="Patwardhan R.P."/>
            <person name="Pitluck S."/>
            <person name="Pritham E.J."/>
            <person name="Rechtsteiner A."/>
            <person name="Rho M."/>
            <person name="Rogozin I.B."/>
            <person name="Sakarya O."/>
            <person name="Salamov A."/>
            <person name="Schaack S."/>
            <person name="Shapiro H."/>
            <person name="Shiga Y."/>
            <person name="Skalitzky C."/>
            <person name="Smith Z."/>
            <person name="Souvorov A."/>
            <person name="Sung W."/>
            <person name="Tang Z."/>
            <person name="Tsuchiya D."/>
            <person name="Tu H."/>
            <person name="Vos H."/>
            <person name="Wang M."/>
            <person name="Wolf Y.I."/>
            <person name="Yamagata H."/>
            <person name="Yamada T."/>
            <person name="Ye Y."/>
            <person name="Shaw J.R."/>
            <person name="Andrews J."/>
            <person name="Crease T.J."/>
            <person name="Tang H."/>
            <person name="Lucas S.M."/>
            <person name="Robertson H.M."/>
            <person name="Bork P."/>
            <person name="Koonin E.V."/>
            <person name="Zdobnov E.M."/>
            <person name="Grigoriev I.V."/>
            <person name="Lynch M."/>
            <person name="Boore J.L."/>
        </authorList>
    </citation>
    <scope>NUCLEOTIDE SEQUENCE [LARGE SCALE GENOMIC DNA]</scope>
</reference>
<sequence length="983" mass="107891">MGQPTTLTQCCWLATLLFVIYTASGRAGIAVEASKVALNQNGYNDLVVAISTEAPVAQAETIIDNIKTMILEASPVLYKATGNRAYFQSVRILVPPTWTDIKAELSTWETFDTADVIVDTPNPMHKDVPYTQQNGKCGEKGERIHLTPNYVATLLEQQKVLQYGKPGKVFVHEWAHYRYGIFDEYGTPGGEYPLFRQSASSSIEPNICANKPMTSKDFSVWDMTSNNNAACKIDPATNSYDQNCRFKFESQFKPTTSLASYHQLDSVVHFCKESEHNAAAQNKHNDMCERFDTWSVIMESDDFKNGNGVPEDLHELATDFKIVKPTGTRFVVVMDISGSMKEFDRIGKLSESIRSWIKTDLRNGSHLGMVQFSATAEILSELTMISDEKSREEMIAKLPKQLQAATCIGCGLELAVQMLNENKGTSETGGVIVLVTDGKNSPGYLHISDVQEDILKAKIRVITIAFGEKADKNLEDLARQTDGKSYFVKDEDGGAALQEAFLGASTFQSSVHNEDLIFKLFEKDLTAGGGQTDLTDEFDVDETVGRNLKLSVFNLDNKKSVKSIELTGPDGNVVNNFLFDKTTATLTVDLAKIGQWSLKVSLKSSQSKPVLVTVTTQLRPDVKVPITTKCLLPSGPDIKNAADKKILIRAEVWKGSHQVTGSSVRAYVVKPNGDTVILDLLDNGTGADGTKDDGVYSKYFPYPNQQGRYTVKCQVNSNHNTFENLGFIGSASPQLFDPQIDETIIGEVERIPMADFTRIASAGSFQVEIPVSSDDSYPPAEVSDLSVMVVNDTATNISIALKWTAPGDDLDVGTASYYELKYSDVVADVINSNFDDESPKRKSRSTITEEDLVAGSLQPSQAGVQQTATFQLTDVQREKPYYLSLRAVDKADKAGQVSNLVVFFIPDRTLVVLTQNSEDDDSGDGMTDQEIQIHVSTKEAGFHVTSLLVAAFGLILIACLGVTLLMAVVKHTQSYRSYKGVPV</sequence>
<dbReference type="InParanoid" id="E9H9B6"/>
<organism evidence="4 5">
    <name type="scientific">Daphnia pulex</name>
    <name type="common">Water flea</name>
    <dbReference type="NCBI Taxonomy" id="6669"/>
    <lineage>
        <taxon>Eukaryota</taxon>
        <taxon>Metazoa</taxon>
        <taxon>Ecdysozoa</taxon>
        <taxon>Arthropoda</taxon>
        <taxon>Crustacea</taxon>
        <taxon>Branchiopoda</taxon>
        <taxon>Diplostraca</taxon>
        <taxon>Cladocera</taxon>
        <taxon>Anomopoda</taxon>
        <taxon>Daphniidae</taxon>
        <taxon>Daphnia</taxon>
    </lineage>
</organism>
<feature type="chain" id="PRO_5003240947" description="VWFA domain-containing protein" evidence="2">
    <location>
        <begin position="26"/>
        <end position="983"/>
    </location>
</feature>
<dbReference type="PANTHER" id="PTHR10579:SF177">
    <property type="entry name" value="CALCIUM-ACTIVATED CHLORIDE CHANNEL REGULATOR 4-LIKE PROTEIN"/>
    <property type="match status" value="1"/>
</dbReference>
<dbReference type="InterPro" id="IPR002035">
    <property type="entry name" value="VWF_A"/>
</dbReference>
<evidence type="ECO:0000256" key="1">
    <source>
        <dbReference type="SAM" id="Phobius"/>
    </source>
</evidence>
<dbReference type="PhylomeDB" id="E9H9B6"/>
<evidence type="ECO:0000259" key="3">
    <source>
        <dbReference type="PROSITE" id="PS50234"/>
    </source>
</evidence>
<dbReference type="STRING" id="6669.E9H9B6"/>
<dbReference type="Proteomes" id="UP000000305">
    <property type="component" value="Unassembled WGS sequence"/>
</dbReference>
<evidence type="ECO:0000313" key="4">
    <source>
        <dbReference type="EMBL" id="EFX71593.1"/>
    </source>
</evidence>
<feature type="signal peptide" evidence="2">
    <location>
        <begin position="1"/>
        <end position="25"/>
    </location>
</feature>
<dbReference type="InterPro" id="IPR051266">
    <property type="entry name" value="CLCR"/>
</dbReference>
<dbReference type="PANTHER" id="PTHR10579">
    <property type="entry name" value="CALCIUM-ACTIVATED CHLORIDE CHANNEL REGULATOR"/>
    <property type="match status" value="1"/>
</dbReference>
<dbReference type="Pfam" id="PF08434">
    <property type="entry name" value="CLCA"/>
    <property type="match status" value="1"/>
</dbReference>
<keyword evidence="5" id="KW-1185">Reference proteome</keyword>
<keyword evidence="1" id="KW-0812">Transmembrane</keyword>
<dbReference type="KEGG" id="dpx:DAPPUDRAFT_255504"/>
<keyword evidence="1" id="KW-1133">Transmembrane helix</keyword>
<keyword evidence="2" id="KW-0732">Signal</keyword>
<dbReference type="OMA" id="LYEKDCV"/>
<dbReference type="InterPro" id="IPR036465">
    <property type="entry name" value="vWFA_dom_sf"/>
</dbReference>
<evidence type="ECO:0000256" key="2">
    <source>
        <dbReference type="SAM" id="SignalP"/>
    </source>
</evidence>
<feature type="domain" description="VWFA" evidence="3">
    <location>
        <begin position="329"/>
        <end position="511"/>
    </location>
</feature>
<name>E9H9B6_DAPPU</name>
<dbReference type="OrthoDB" id="687730at2759"/>
<dbReference type="InterPro" id="IPR013642">
    <property type="entry name" value="CLCA_N"/>
</dbReference>
<dbReference type="InterPro" id="IPR013783">
    <property type="entry name" value="Ig-like_fold"/>
</dbReference>
<keyword evidence="1" id="KW-0472">Membrane</keyword>
<feature type="transmembrane region" description="Helical" evidence="1">
    <location>
        <begin position="947"/>
        <end position="969"/>
    </location>
</feature>
<dbReference type="NCBIfam" id="NF041940">
    <property type="entry name" value="choice_anch_X"/>
    <property type="match status" value="1"/>
</dbReference>
<gene>
    <name evidence="4" type="ORF">DAPPUDRAFT_255504</name>
</gene>
<dbReference type="eggNOG" id="ENOG502QRRD">
    <property type="taxonomic scope" value="Eukaryota"/>
</dbReference>
<evidence type="ECO:0000313" key="5">
    <source>
        <dbReference type="Proteomes" id="UP000000305"/>
    </source>
</evidence>
<dbReference type="EMBL" id="GL732608">
    <property type="protein sequence ID" value="EFX71593.1"/>
    <property type="molecule type" value="Genomic_DNA"/>
</dbReference>
<dbReference type="SMART" id="SM00327">
    <property type="entry name" value="VWA"/>
    <property type="match status" value="1"/>
</dbReference>
<dbReference type="Gene3D" id="2.60.40.10">
    <property type="entry name" value="Immunoglobulins"/>
    <property type="match status" value="1"/>
</dbReference>
<dbReference type="Gene3D" id="3.40.50.410">
    <property type="entry name" value="von Willebrand factor, type A domain"/>
    <property type="match status" value="1"/>
</dbReference>